<reference evidence="1" key="1">
    <citation type="submission" date="2022-03" db="EMBL/GenBank/DDBJ databases">
        <authorList>
            <person name="Alioto T."/>
            <person name="Alioto T."/>
            <person name="Gomez Garrido J."/>
        </authorList>
    </citation>
    <scope>NUCLEOTIDE SEQUENCE</scope>
</reference>
<feature type="non-terminal residue" evidence="1">
    <location>
        <position position="1"/>
    </location>
</feature>
<organism evidence="1 2">
    <name type="scientific">Pelobates cultripes</name>
    <name type="common">Western spadefoot toad</name>
    <dbReference type="NCBI Taxonomy" id="61616"/>
    <lineage>
        <taxon>Eukaryota</taxon>
        <taxon>Metazoa</taxon>
        <taxon>Chordata</taxon>
        <taxon>Craniata</taxon>
        <taxon>Vertebrata</taxon>
        <taxon>Euteleostomi</taxon>
        <taxon>Amphibia</taxon>
        <taxon>Batrachia</taxon>
        <taxon>Anura</taxon>
        <taxon>Pelobatoidea</taxon>
        <taxon>Pelobatidae</taxon>
        <taxon>Pelobates</taxon>
    </lineage>
</organism>
<gene>
    <name evidence="1" type="ORF">PECUL_23A040748</name>
</gene>
<dbReference type="EMBL" id="OW240923">
    <property type="protein sequence ID" value="CAH2325420.1"/>
    <property type="molecule type" value="Genomic_DNA"/>
</dbReference>
<protein>
    <submittedName>
        <fullName evidence="1">Uncharacterized protein</fullName>
    </submittedName>
</protein>
<dbReference type="AlphaFoldDB" id="A0AAD1TET4"/>
<evidence type="ECO:0000313" key="1">
    <source>
        <dbReference type="EMBL" id="CAH2325420.1"/>
    </source>
</evidence>
<keyword evidence="2" id="KW-1185">Reference proteome</keyword>
<dbReference type="Proteomes" id="UP001295444">
    <property type="component" value="Chromosome 12"/>
</dbReference>
<name>A0AAD1TET4_PELCU</name>
<proteinExistence type="predicted"/>
<evidence type="ECO:0000313" key="2">
    <source>
        <dbReference type="Proteomes" id="UP001295444"/>
    </source>
</evidence>
<sequence>ALDEHCDMRALGDCRVDRAKKCAGHLKGGRDTLSCTRLVRDSFSICCWNRPWLSGHLLSKYVQVDGIEKCCGQCVKHSCIVKTSSGETKLLTAGELWYPSDDICTSYTCSKSDGPYSALENRSPSYCIMCNKQEHKTSGMLLGQEFQKSDNQCCGKCVQIACVVTTEEGTSKLLTGTIELSPDGCCNVCKAPRTCGLMLNNTVISVDGCTIQAEIPYCSGVCSISQ</sequence>
<accession>A0AAD1TET4</accession>